<sequence length="449" mass="51520">MLYLKRKIDAFLSEWKANPDKKPLIVKGPRQVGKTESIQRFAAENYTSVITINFVEEPKYKMITADGYKAADIIKNISRIDPSKRFIEGETLIFFDELQEFPDIATALKFFKIDGRFDVICSGSMLGLNYRKIESNSVGYKTDYEMFSLDFEEFLWAGGYDDAFIDDMLTHMCTLTPFNKLEMSVCGELFLNYCILGGMPAVVREFIEKGTFEGSLETQRQLIADYKEDIRKYADGMDQTRILNVFQHIPVQLAKDNKKFQISKVASGARFRDYRGCIEWLNDAGMVNICYCLNFPELPLKGNYDETKYKLYFADSGLLVAMLDEEAQEDLRANKNLGVYKGALYENVVGEALVKAGYQLYYYKREDSTLEQDFFVRTASALIPVEVKAQRGTAKSLRTLITSDKYEDIHYGIKFTAGNIGFSDDIYTFPYFCAFLLKRYLAGEQSEKL</sequence>
<comment type="caution">
    <text evidence="3">The sequence shown here is derived from an EMBL/GenBank/DDBJ whole genome shotgun (WGS) entry which is preliminary data.</text>
</comment>
<dbReference type="Pfam" id="PF13173">
    <property type="entry name" value="AAA_14"/>
    <property type="match status" value="1"/>
</dbReference>
<accession>A0ABQ1E2B8</accession>
<name>A0ABQ1E2B8_9FIRM</name>
<protein>
    <submittedName>
        <fullName evidence="3">ATPase AAA</fullName>
    </submittedName>
</protein>
<organism evidence="3 4">
    <name type="scientific">Butyricicoccus faecihominis</name>
    <dbReference type="NCBI Taxonomy" id="1712515"/>
    <lineage>
        <taxon>Bacteria</taxon>
        <taxon>Bacillati</taxon>
        <taxon>Bacillota</taxon>
        <taxon>Clostridia</taxon>
        <taxon>Eubacteriales</taxon>
        <taxon>Butyricicoccaceae</taxon>
        <taxon>Butyricicoccus</taxon>
    </lineage>
</organism>
<reference evidence="3 4" key="1">
    <citation type="submission" date="2020-06" db="EMBL/GenBank/DDBJ databases">
        <title>Characterization of fructooligosaccharide metabolism and fructooligosaccharide-degrading enzymes in human commensal butyrate producers.</title>
        <authorList>
            <person name="Tanno H."/>
            <person name="Fujii T."/>
            <person name="Hirano K."/>
            <person name="Maeno S."/>
            <person name="Tonozuka T."/>
            <person name="Sakamoto M."/>
            <person name="Ohkuma M."/>
            <person name="Tochio T."/>
            <person name="Endo A."/>
        </authorList>
    </citation>
    <scope>NUCLEOTIDE SEQUENCE [LARGE SCALE GENOMIC DNA]</scope>
    <source>
        <strain evidence="3 4">JCM 31056</strain>
    </source>
</reference>
<evidence type="ECO:0000313" key="4">
    <source>
        <dbReference type="Proteomes" id="UP000620147"/>
    </source>
</evidence>
<dbReference type="InterPro" id="IPR041682">
    <property type="entry name" value="AAA_14"/>
</dbReference>
<feature type="domain" description="DUF4143" evidence="2">
    <location>
        <begin position="228"/>
        <end position="389"/>
    </location>
</feature>
<dbReference type="Proteomes" id="UP000620147">
    <property type="component" value="Unassembled WGS sequence"/>
</dbReference>
<dbReference type="InterPro" id="IPR025420">
    <property type="entry name" value="DUF4143"/>
</dbReference>
<evidence type="ECO:0000259" key="2">
    <source>
        <dbReference type="Pfam" id="PF13635"/>
    </source>
</evidence>
<dbReference type="EMBL" id="BLYJ01000035">
    <property type="protein sequence ID" value="GFO89115.1"/>
    <property type="molecule type" value="Genomic_DNA"/>
</dbReference>
<keyword evidence="4" id="KW-1185">Reference proteome</keyword>
<dbReference type="Pfam" id="PF13635">
    <property type="entry name" value="DUF4143"/>
    <property type="match status" value="1"/>
</dbReference>
<dbReference type="PANTHER" id="PTHR33295:SF7">
    <property type="entry name" value="ATPASE"/>
    <property type="match status" value="1"/>
</dbReference>
<evidence type="ECO:0000259" key="1">
    <source>
        <dbReference type="Pfam" id="PF13173"/>
    </source>
</evidence>
<dbReference type="InterPro" id="IPR027417">
    <property type="entry name" value="P-loop_NTPase"/>
</dbReference>
<feature type="domain" description="AAA" evidence="1">
    <location>
        <begin position="21"/>
        <end position="155"/>
    </location>
</feature>
<dbReference type="RefSeq" id="WP_188886840.1">
    <property type="nucleotide sequence ID" value="NZ_BLYJ01000035.1"/>
</dbReference>
<dbReference type="PANTHER" id="PTHR33295">
    <property type="entry name" value="ATPASE"/>
    <property type="match status" value="1"/>
</dbReference>
<evidence type="ECO:0000313" key="3">
    <source>
        <dbReference type="EMBL" id="GFO89115.1"/>
    </source>
</evidence>
<gene>
    <name evidence="3" type="ORF">BUFA31_22790</name>
</gene>
<proteinExistence type="predicted"/>
<dbReference type="SUPFAM" id="SSF52540">
    <property type="entry name" value="P-loop containing nucleoside triphosphate hydrolases"/>
    <property type="match status" value="1"/>
</dbReference>